<dbReference type="Pfam" id="PF09609">
    <property type="entry name" value="Cas_GSU0054"/>
    <property type="match status" value="1"/>
</dbReference>
<evidence type="ECO:0000313" key="1">
    <source>
        <dbReference type="EMBL" id="TCO78837.1"/>
    </source>
</evidence>
<comment type="caution">
    <text evidence="1">The sequence shown here is derived from an EMBL/GenBank/DDBJ whole genome shotgun (WGS) entry which is preliminary data.</text>
</comment>
<dbReference type="EMBL" id="SLWY01000022">
    <property type="protein sequence ID" value="TCO78837.1"/>
    <property type="molecule type" value="Genomic_DNA"/>
</dbReference>
<protein>
    <submittedName>
        <fullName evidence="1">CRISPR-associated protein Csb2</fullName>
    </submittedName>
</protein>
<reference evidence="1 2" key="1">
    <citation type="submission" date="2019-03" db="EMBL/GenBank/DDBJ databases">
        <title>Genomic Encyclopedia of Type Strains, Phase IV (KMG-IV): sequencing the most valuable type-strain genomes for metagenomic binning, comparative biology and taxonomic classification.</title>
        <authorList>
            <person name="Goeker M."/>
        </authorList>
    </citation>
    <scope>NUCLEOTIDE SEQUENCE [LARGE SCALE GENOMIC DNA]</scope>
    <source>
        <strain evidence="1 2">DSM 25287</strain>
    </source>
</reference>
<dbReference type="Proteomes" id="UP000295765">
    <property type="component" value="Unassembled WGS sequence"/>
</dbReference>
<keyword evidence="2" id="KW-1185">Reference proteome</keyword>
<dbReference type="InterPro" id="IPR019089">
    <property type="entry name" value="Cas_GSU0054"/>
</dbReference>
<accession>A0A4R2L0Y3</accession>
<dbReference type="AlphaFoldDB" id="A0A4R2L0Y3"/>
<gene>
    <name evidence="1" type="ORF">EV699_1225</name>
</gene>
<sequence length="497" mass="51947">MLALEIDYLLGRVLATARSDRAAPEWPPHPARLFSALLATLHEAELDPAEHAAGRAALAWLETLPPPALSVAPARAAEAGRAGARSALSTWVPVNPSAAEVADVRNTPRAFVAEGLRLPRKRAERSFPAFAPDEPRVAFIWTADAAACTEHAPALDRLARELGYLGHSASPVRARLLAADAIPAPTLQPAASGELALRVPGPGRLARLEACFAAGVRCGRRIEPPPGRMQAYAPVREVEAEPPQGLYRIGAIYRRAEGPPLPAPGVPVLAQAVRNNLLRLAPQPVPTVISGHEADGSATRQAHLAVVPLPRVGDEHADGAPLGVAVLVPALLEAAGHEAVDDVLAALAGAPLTLGRFGVWALERLSAATAAQAARTLQPQTWSRPARVWASATPVVFGHHPRPGNPKRDALALLARHCADLGLPAPVAVAHGPLSRLRGAAPAAAFRQGSAGARWHGQFVAHVVVTFAAPVAGPLVLGAGRHFGLGLMRPFDDRGRT</sequence>
<name>A0A4R2L0Y3_9GAMM</name>
<dbReference type="RefSeq" id="WP_132544998.1">
    <property type="nucleotide sequence ID" value="NZ_SLWY01000022.1"/>
</dbReference>
<proteinExistence type="predicted"/>
<dbReference type="OrthoDB" id="9787885at2"/>
<evidence type="ECO:0000313" key="2">
    <source>
        <dbReference type="Proteomes" id="UP000295765"/>
    </source>
</evidence>
<dbReference type="NCBIfam" id="TIGR02165">
    <property type="entry name" value="cas5_6_GSU0054"/>
    <property type="match status" value="1"/>
</dbReference>
<organism evidence="1 2">
    <name type="scientific">Plasticicumulans lactativorans</name>
    <dbReference type="NCBI Taxonomy" id="1133106"/>
    <lineage>
        <taxon>Bacteria</taxon>
        <taxon>Pseudomonadati</taxon>
        <taxon>Pseudomonadota</taxon>
        <taxon>Gammaproteobacteria</taxon>
        <taxon>Candidatus Competibacteraceae</taxon>
        <taxon>Plasticicumulans</taxon>
    </lineage>
</organism>